<dbReference type="EMBL" id="BKCJ011801446">
    <property type="protein sequence ID" value="GFD54021.1"/>
    <property type="molecule type" value="Genomic_DNA"/>
</dbReference>
<evidence type="ECO:0000313" key="1">
    <source>
        <dbReference type="EMBL" id="GFD54021.1"/>
    </source>
</evidence>
<proteinExistence type="predicted"/>
<gene>
    <name evidence="1" type="ORF">Tci_925990</name>
</gene>
<reference evidence="1" key="1">
    <citation type="journal article" date="2019" name="Sci. Rep.">
        <title>Draft genome of Tanacetum cinerariifolium, the natural source of mosquito coil.</title>
        <authorList>
            <person name="Yamashiro T."/>
            <person name="Shiraishi A."/>
            <person name="Satake H."/>
            <person name="Nakayama K."/>
        </authorList>
    </citation>
    <scope>NUCLEOTIDE SEQUENCE</scope>
</reference>
<sequence length="40" mass="4608">MEATGIMWCADHNVYIYSADFVSREEVPAHKIHSRPDVEC</sequence>
<comment type="caution">
    <text evidence="1">The sequence shown here is derived from an EMBL/GenBank/DDBJ whole genome shotgun (WGS) entry which is preliminary data.</text>
</comment>
<dbReference type="AlphaFoldDB" id="A0A699XB26"/>
<protein>
    <submittedName>
        <fullName evidence="1">Uncharacterized protein</fullName>
    </submittedName>
</protein>
<name>A0A699XB26_TANCI</name>
<organism evidence="1">
    <name type="scientific">Tanacetum cinerariifolium</name>
    <name type="common">Dalmatian daisy</name>
    <name type="synonym">Chrysanthemum cinerariifolium</name>
    <dbReference type="NCBI Taxonomy" id="118510"/>
    <lineage>
        <taxon>Eukaryota</taxon>
        <taxon>Viridiplantae</taxon>
        <taxon>Streptophyta</taxon>
        <taxon>Embryophyta</taxon>
        <taxon>Tracheophyta</taxon>
        <taxon>Spermatophyta</taxon>
        <taxon>Magnoliopsida</taxon>
        <taxon>eudicotyledons</taxon>
        <taxon>Gunneridae</taxon>
        <taxon>Pentapetalae</taxon>
        <taxon>asterids</taxon>
        <taxon>campanulids</taxon>
        <taxon>Asterales</taxon>
        <taxon>Asteraceae</taxon>
        <taxon>Asteroideae</taxon>
        <taxon>Anthemideae</taxon>
        <taxon>Anthemidinae</taxon>
        <taxon>Tanacetum</taxon>
    </lineage>
</organism>
<accession>A0A699XB26</accession>
<feature type="non-terminal residue" evidence="1">
    <location>
        <position position="40"/>
    </location>
</feature>